<proteinExistence type="predicted"/>
<keyword evidence="1" id="KW-1245">Viral tail assembly</keyword>
<dbReference type="GO" id="GO:0098003">
    <property type="term" value="P:viral tail assembly"/>
    <property type="evidence" value="ECO:0007669"/>
    <property type="project" value="UniProtKB-KW"/>
</dbReference>
<dbReference type="InterPro" id="IPR010090">
    <property type="entry name" value="Phage_tape_meas"/>
</dbReference>
<dbReference type="NCBIfam" id="TIGR01760">
    <property type="entry name" value="tape_meas_TP901"/>
    <property type="match status" value="1"/>
</dbReference>
<reference evidence="3" key="1">
    <citation type="journal article" date="2021" name="Proc. Natl. Acad. Sci. U.S.A.">
        <title>A Catalog of Tens of Thousands of Viruses from Human Metagenomes Reveals Hidden Associations with Chronic Diseases.</title>
        <authorList>
            <person name="Tisza M.J."/>
            <person name="Buck C.B."/>
        </authorList>
    </citation>
    <scope>NUCLEOTIDE SEQUENCE</scope>
    <source>
        <strain evidence="3">Ct2vX3</strain>
    </source>
</reference>
<accession>A0A8S5PXT2</accession>
<organism evidence="3">
    <name type="scientific">Siphoviridae sp. ct2vX3</name>
    <dbReference type="NCBI Taxonomy" id="2825318"/>
    <lineage>
        <taxon>Viruses</taxon>
        <taxon>Duplodnaviria</taxon>
        <taxon>Heunggongvirae</taxon>
        <taxon>Uroviricota</taxon>
        <taxon>Caudoviricetes</taxon>
    </lineage>
</organism>
<protein>
    <recommendedName>
        <fullName evidence="2">Phage tail tape measure protein domain-containing protein</fullName>
    </recommendedName>
</protein>
<evidence type="ECO:0000256" key="1">
    <source>
        <dbReference type="ARBA" id="ARBA00022465"/>
    </source>
</evidence>
<dbReference type="EMBL" id="BK015535">
    <property type="protein sequence ID" value="DAE11690.1"/>
    <property type="molecule type" value="Genomic_DNA"/>
</dbReference>
<feature type="domain" description="Phage tail tape measure protein" evidence="2">
    <location>
        <begin position="6"/>
        <end position="87"/>
    </location>
</feature>
<name>A0A8S5PXT2_9CAUD</name>
<evidence type="ECO:0000259" key="2">
    <source>
        <dbReference type="Pfam" id="PF10145"/>
    </source>
</evidence>
<sequence length="88" mass="9428">MQLGAETMKMARIANLDYATATDYMTAALRGFNMELNEASATRVNDVYSKLAAVTASDTREISIAMTKTASIANNANMELETTAALLS</sequence>
<keyword evidence="1" id="KW-1188">Viral release from host cell</keyword>
<evidence type="ECO:0000313" key="3">
    <source>
        <dbReference type="EMBL" id="DAE11690.1"/>
    </source>
</evidence>
<dbReference type="Pfam" id="PF10145">
    <property type="entry name" value="PhageMin_Tail"/>
    <property type="match status" value="1"/>
</dbReference>